<dbReference type="SMART" id="SM00557">
    <property type="entry name" value="IG_FLMN"/>
    <property type="match status" value="2"/>
</dbReference>
<keyword evidence="5" id="KW-1185">Reference proteome</keyword>
<dbReference type="RefSeq" id="XP_004261427.1">
    <property type="nucleotide sequence ID" value="XM_004261379.1"/>
</dbReference>
<feature type="repeat" description="Filamin" evidence="2">
    <location>
        <begin position="290"/>
        <end position="384"/>
    </location>
</feature>
<dbReference type="InterPro" id="IPR043129">
    <property type="entry name" value="ATPase_NBD"/>
</dbReference>
<sequence length="765" mass="84444">MSFFGKPKFSGNEFMVRCQCAQRRIDAQKRKYVTNSRSLKKQILTFLENNEREKAYDKCAILVQEDYKCEALEELVDIIDELQKNSEVIASQRICPLELKAACGAILYASPYFPDHTEMMEMRNMLIDKFGKTFPEDCVNSKVVSAKLMSRLSSRNIDSDVIEYYLDNIAKENNLQTTTAAVPTQNPEDALPADASRCELSKLPEGTQYVKYVFGVLTRNSTGNIRKGGDKVQVFIAGPNNAKIVGDVKDLHDGTYDLSFDPPYEGDYLIAVYINDKQMNQVGKLHIKEGSMVDLNQCLVEGNGLNGGYVNEKQFFTVFAKDQNGRTVGKGGEPFVAYVAGPGDVRIVADKTDLMNGQYDFCYIPPVVGNYAIAIYHNQTQVKNVFQLEIKNKETFKPQFVSTPEVVHQPQEVKSVGVRVGKPGEHFIIDVGSCIIKAGFESAGNPTLLTANVVGENLHKANMLGTPPIYVGDDAIGKRGILTLTYPMQKDPVDFEKLGRVLQYTMERAKGHPVVVVMNPLAPLQMKINMCEMLFKEEAESVRFVDEALAVSAYYKKPSCIVVDIGGMMSWAIPVVNGVVYKEISEKMPIAGVKCTEVFATLLTKEGVNLGSTSSEKVISRQIKECVGYIANDGAPAPSLKYDMPDGTLINVGNSRTQCFEPLFNPQLCSMSCNGLSQMVEKVLRSINGTTNEVVLVGGGAMIKGIKERIEGDIMKALNFKINVTADKNAKYAMWMGAGMLDKQNAGTLITAQVWKNEGALCLDD</sequence>
<gene>
    <name evidence="4" type="ORF">EIN_498860</name>
</gene>
<dbReference type="Pfam" id="PF00630">
    <property type="entry name" value="Filamin"/>
    <property type="match status" value="2"/>
</dbReference>
<dbReference type="InterPro" id="IPR001298">
    <property type="entry name" value="Filamin/ABP280_rpt"/>
</dbReference>
<dbReference type="GO" id="GO:0015031">
    <property type="term" value="P:protein transport"/>
    <property type="evidence" value="ECO:0007669"/>
    <property type="project" value="InterPro"/>
</dbReference>
<dbReference type="Gene3D" id="3.30.420.40">
    <property type="match status" value="2"/>
</dbReference>
<evidence type="ECO:0000313" key="5">
    <source>
        <dbReference type="Proteomes" id="UP000014680"/>
    </source>
</evidence>
<dbReference type="InterPro" id="IPR042277">
    <property type="entry name" value="IST1-like"/>
</dbReference>
<dbReference type="Gene3D" id="1.20.1260.60">
    <property type="entry name" value="Vacuolar protein sorting-associated protein Ist1"/>
    <property type="match status" value="1"/>
</dbReference>
<evidence type="ECO:0000256" key="1">
    <source>
        <dbReference type="ARBA" id="ARBA00005536"/>
    </source>
</evidence>
<comment type="similarity">
    <text evidence="3">Belongs to the actin family.</text>
</comment>
<name>A0A0A1UDM0_ENTIV</name>
<evidence type="ECO:0000256" key="3">
    <source>
        <dbReference type="RuleBase" id="RU000487"/>
    </source>
</evidence>
<dbReference type="InterPro" id="IPR005061">
    <property type="entry name" value="Ist1"/>
</dbReference>
<dbReference type="OMA" id="INEDYHT"/>
<dbReference type="InterPro" id="IPR014756">
    <property type="entry name" value="Ig_E-set"/>
</dbReference>
<dbReference type="EMBL" id="KB206184">
    <property type="protein sequence ID" value="ELP94656.1"/>
    <property type="molecule type" value="Genomic_DNA"/>
</dbReference>
<dbReference type="PROSITE" id="PS50194">
    <property type="entry name" value="FILAMIN_REPEAT"/>
    <property type="match status" value="2"/>
</dbReference>
<dbReference type="InterPro" id="IPR017868">
    <property type="entry name" value="Filamin/ABP280_repeat-like"/>
</dbReference>
<dbReference type="VEuPathDB" id="AmoebaDB:EIN_498860"/>
<dbReference type="SUPFAM" id="SSF81296">
    <property type="entry name" value="E set domains"/>
    <property type="match status" value="2"/>
</dbReference>
<accession>A0A0A1UDM0</accession>
<dbReference type="InterPro" id="IPR004000">
    <property type="entry name" value="Actin"/>
</dbReference>
<proteinExistence type="inferred from homology"/>
<dbReference type="InterPro" id="IPR013783">
    <property type="entry name" value="Ig-like_fold"/>
</dbReference>
<dbReference type="AlphaFoldDB" id="A0A0A1UDM0"/>
<dbReference type="GeneID" id="14893617"/>
<evidence type="ECO:0000313" key="4">
    <source>
        <dbReference type="EMBL" id="ELP94656.1"/>
    </source>
</evidence>
<feature type="repeat" description="Filamin" evidence="2">
    <location>
        <begin position="214"/>
        <end position="279"/>
    </location>
</feature>
<dbReference type="KEGG" id="eiv:EIN_498860"/>
<dbReference type="SUPFAM" id="SSF53067">
    <property type="entry name" value="Actin-like ATPase domain"/>
    <property type="match status" value="2"/>
</dbReference>
<dbReference type="SMART" id="SM00268">
    <property type="entry name" value="ACTIN"/>
    <property type="match status" value="1"/>
</dbReference>
<dbReference type="OrthoDB" id="28064at2759"/>
<evidence type="ECO:0000256" key="2">
    <source>
        <dbReference type="PROSITE-ProRule" id="PRU00087"/>
    </source>
</evidence>
<comment type="similarity">
    <text evidence="1">Belongs to the IST1 family.</text>
</comment>
<dbReference type="Pfam" id="PF00022">
    <property type="entry name" value="Actin"/>
    <property type="match status" value="1"/>
</dbReference>
<dbReference type="Gene3D" id="2.60.40.10">
    <property type="entry name" value="Immunoglobulins"/>
    <property type="match status" value="2"/>
</dbReference>
<dbReference type="Proteomes" id="UP000014680">
    <property type="component" value="Unassembled WGS sequence"/>
</dbReference>
<dbReference type="Pfam" id="PF03398">
    <property type="entry name" value="Ist1"/>
    <property type="match status" value="1"/>
</dbReference>
<reference evidence="4 5" key="1">
    <citation type="submission" date="2012-10" db="EMBL/GenBank/DDBJ databases">
        <authorList>
            <person name="Zafar N."/>
            <person name="Inman J."/>
            <person name="Hall N."/>
            <person name="Lorenzi H."/>
            <person name="Caler E."/>
        </authorList>
    </citation>
    <scope>NUCLEOTIDE SEQUENCE [LARGE SCALE GENOMIC DNA]</scope>
    <source>
        <strain evidence="4 5">IP1</strain>
    </source>
</reference>
<protein>
    <submittedName>
        <fullName evidence="4">Actin-1, putative</fullName>
    </submittedName>
</protein>
<dbReference type="Gene3D" id="3.90.640.10">
    <property type="entry name" value="Actin, Chain A, domain 4"/>
    <property type="match status" value="1"/>
</dbReference>
<dbReference type="PANTHER" id="PTHR11937">
    <property type="entry name" value="ACTIN"/>
    <property type="match status" value="1"/>
</dbReference>
<organism evidence="4 5">
    <name type="scientific">Entamoeba invadens IP1</name>
    <dbReference type="NCBI Taxonomy" id="370355"/>
    <lineage>
        <taxon>Eukaryota</taxon>
        <taxon>Amoebozoa</taxon>
        <taxon>Evosea</taxon>
        <taxon>Archamoebae</taxon>
        <taxon>Mastigamoebida</taxon>
        <taxon>Entamoebidae</taxon>
        <taxon>Entamoeba</taxon>
    </lineage>
</organism>